<reference evidence="1" key="1">
    <citation type="submission" date="2022-07" db="EMBL/GenBank/DDBJ databases">
        <title>Chromosome-level genome of Muraenolepis orangiensis.</title>
        <authorList>
            <person name="Kim J."/>
        </authorList>
    </citation>
    <scope>NUCLEOTIDE SEQUENCE</scope>
    <source>
        <strain evidence="1">KU_S4_2022</strain>
        <tissue evidence="1">Muscle</tissue>
    </source>
</reference>
<organism evidence="1 2">
    <name type="scientific">Muraenolepis orangiensis</name>
    <name type="common">Patagonian moray cod</name>
    <dbReference type="NCBI Taxonomy" id="630683"/>
    <lineage>
        <taxon>Eukaryota</taxon>
        <taxon>Metazoa</taxon>
        <taxon>Chordata</taxon>
        <taxon>Craniata</taxon>
        <taxon>Vertebrata</taxon>
        <taxon>Euteleostomi</taxon>
        <taxon>Actinopterygii</taxon>
        <taxon>Neopterygii</taxon>
        <taxon>Teleostei</taxon>
        <taxon>Neoteleostei</taxon>
        <taxon>Acanthomorphata</taxon>
        <taxon>Zeiogadaria</taxon>
        <taxon>Gadariae</taxon>
        <taxon>Gadiformes</taxon>
        <taxon>Muraenolepidoidei</taxon>
        <taxon>Muraenolepididae</taxon>
        <taxon>Muraenolepis</taxon>
    </lineage>
</organism>
<evidence type="ECO:0000313" key="1">
    <source>
        <dbReference type="EMBL" id="KAJ3583403.1"/>
    </source>
</evidence>
<comment type="caution">
    <text evidence="1">The sequence shown here is derived from an EMBL/GenBank/DDBJ whole genome shotgun (WGS) entry which is preliminary data.</text>
</comment>
<sequence>MLRGRLFNRVVNSEDTLIRWGQELGCGGRLTGVQERRKENLPCPPRAMASVSLSLSVIIKRTKRNSNPAKGIAHETLFTLPEFVLRAFLLSSRRERAHFTTR</sequence>
<keyword evidence="2" id="KW-1185">Reference proteome</keyword>
<protein>
    <submittedName>
        <fullName evidence="1">Uncharacterized protein</fullName>
    </submittedName>
</protein>
<proteinExistence type="predicted"/>
<dbReference type="AlphaFoldDB" id="A0A9Q0D7J5"/>
<dbReference type="EMBL" id="JANIIK010000371">
    <property type="protein sequence ID" value="KAJ3583403.1"/>
    <property type="molecule type" value="Genomic_DNA"/>
</dbReference>
<dbReference type="Proteomes" id="UP001148018">
    <property type="component" value="Unassembled WGS sequence"/>
</dbReference>
<gene>
    <name evidence="1" type="ORF">NHX12_017452</name>
</gene>
<accession>A0A9Q0D7J5</accession>
<name>A0A9Q0D7J5_9TELE</name>
<evidence type="ECO:0000313" key="2">
    <source>
        <dbReference type="Proteomes" id="UP001148018"/>
    </source>
</evidence>